<feature type="region of interest" description="Disordered" evidence="12">
    <location>
        <begin position="434"/>
        <end position="455"/>
    </location>
</feature>
<feature type="binding site" evidence="10">
    <location>
        <position position="596"/>
    </location>
    <ligand>
        <name>substrate</name>
    </ligand>
</feature>
<evidence type="ECO:0000256" key="8">
    <source>
        <dbReference type="ARBA" id="ARBA00023242"/>
    </source>
</evidence>
<evidence type="ECO:0000256" key="5">
    <source>
        <dbReference type="ARBA" id="ARBA00022801"/>
    </source>
</evidence>
<evidence type="ECO:0000256" key="7">
    <source>
        <dbReference type="ARBA" id="ARBA00023204"/>
    </source>
</evidence>
<dbReference type="GO" id="GO:0004527">
    <property type="term" value="F:exonuclease activity"/>
    <property type="evidence" value="ECO:0007669"/>
    <property type="project" value="UniProtKB-KW"/>
</dbReference>
<gene>
    <name evidence="13" type="ORF">ACHAWO_007332</name>
</gene>
<comment type="subcellular location">
    <subcellularLocation>
        <location evidence="1">Nucleus</location>
    </subcellularLocation>
</comment>
<evidence type="ECO:0008006" key="15">
    <source>
        <dbReference type="Google" id="ProtNLM"/>
    </source>
</evidence>
<feature type="region of interest" description="Disordered" evidence="12">
    <location>
        <begin position="15"/>
        <end position="38"/>
    </location>
</feature>
<keyword evidence="14" id="KW-1185">Reference proteome</keyword>
<keyword evidence="3" id="KW-0540">Nuclease</keyword>
<evidence type="ECO:0000313" key="14">
    <source>
        <dbReference type="Proteomes" id="UP001530400"/>
    </source>
</evidence>
<evidence type="ECO:0000256" key="12">
    <source>
        <dbReference type="SAM" id="MobiDB-lite"/>
    </source>
</evidence>
<keyword evidence="7" id="KW-0234">DNA repair</keyword>
<comment type="caution">
    <text evidence="13">The sequence shown here is derived from an EMBL/GenBank/DDBJ whole genome shotgun (WGS) entry which is preliminary data.</text>
</comment>
<protein>
    <recommendedName>
        <fullName evidence="15">Tyrosyl-DNA phosphodiesterase</fullName>
    </recommendedName>
</protein>
<name>A0ABD3NXV3_9STRA</name>
<evidence type="ECO:0000256" key="2">
    <source>
        <dbReference type="ARBA" id="ARBA00010205"/>
    </source>
</evidence>
<feature type="compositionally biased region" description="Basic and acidic residues" evidence="12">
    <location>
        <begin position="527"/>
        <end position="538"/>
    </location>
</feature>
<accession>A0ABD3NXV3</accession>
<keyword evidence="5" id="KW-0378">Hydrolase</keyword>
<keyword evidence="4" id="KW-0227">DNA damage</keyword>
<feature type="site" description="Interaction with DNA" evidence="11">
    <location>
        <position position="967"/>
    </location>
</feature>
<evidence type="ECO:0000256" key="4">
    <source>
        <dbReference type="ARBA" id="ARBA00022763"/>
    </source>
</evidence>
<proteinExistence type="inferred from homology"/>
<sequence>MSTILLPCHKGLGLRTNDARASNGSNRSGGARLRPGQIPFVTHDNGKTRYYADRYYMDAPTALLEYQIEQQQQQRQRDEKIDYCDYCGEKRLAASDNTNATNGPGPARPLFDRAAFINSLDLSAAIIATYTIGDLEFLSDTFPALFPDPDDECKQHVPTLVLHGHRGWKLPAGRRSDKNISCPDEWDVEQEEADGELKPDVTKSNDEVMKLQTLDECSSSCDSARNEAEATNSTLKNNSAKAAETQTELNSQSHTNEAETLVHSAVIGADSNNAKPVLTYQGQSLDIRTTAKRRKQKISQAYQESFSPRRSPRLSDKRSKSIELESVEQSQRRSPRLNPTVKHEQKTSFDEQKSGKSGSTAMDAINLGSDTEDDECNMNQVESDAKLTCKTKPLYNETTKDTSPTELQTPPSSLSRNQIHKDIQLKSPLCAHNEQATSREQGALAPPASKLSLNPNAVHSRKRLKMTPAAAPSSAASILARSFGSVPDAKLMKPLNYPGDAGGSSDDDSINGSRYVLKSDAQPSDQDATKKQATDKKANAAKSVAPAAVFGGEVYFTQVLPRWIPPKDKKSLKKKKNNVEDGAPKLETVRGCHHPKFFLLFEKSGSLVVIVSTCNLTPQHAVDASWVQRFEPRGILKGNDGDIDYGMTHDFGYVLADLMMKQSAAAADGMLPDTFLRRFVDGLSSGGLVDLPRRFKFEDSHVHLVSTVPGDYSGHLPKKGVASCYNRPPYRNPSITYGPQRIAYILSRVMDKNHISVACSTIRRGLDAEGAGGTAAVTPWLPQSLLTSNERLVIQPTSMSGTWDRWELEIIVKSLLEPYWKADGVSEYNSPVELMDVIWPSIEHFGLMREKRLTLKEEHQVESWASNTKKIEKNTRGPCHVFLSSMAFSKLDRVCISRMALYESTNQPYMNSYESTSLHFKSICRMLKLTDSKASKAKHKLDSDTKCKQSREQEHISWFLLTSACLSKGAQGQPTPYRSLDSDSMSYANFELGVLFCSRILGDRVNDRLYVYDNAFSGGCQCGVGKRWYKDLLKNDQSNNHAFLNNVRKVHIPIPYKLRPKSYQQDPDSDNMSYTPYLHEILPGTGAVGNMKLTPYGRSVAAKNSSPSSHK</sequence>
<dbReference type="PANTHER" id="PTHR12415">
    <property type="entry name" value="TYROSYL-DNA PHOSPHODIESTERASE 1"/>
    <property type="match status" value="1"/>
</dbReference>
<feature type="compositionally biased region" description="Polar residues" evidence="12">
    <location>
        <begin position="19"/>
        <end position="28"/>
    </location>
</feature>
<feature type="region of interest" description="Disordered" evidence="12">
    <location>
        <begin position="497"/>
        <end position="542"/>
    </location>
</feature>
<dbReference type="PANTHER" id="PTHR12415:SF0">
    <property type="entry name" value="TYROSYL-DNA PHOSPHODIESTERASE 1"/>
    <property type="match status" value="1"/>
</dbReference>
<comment type="similarity">
    <text evidence="2">Belongs to the tyrosyl-DNA phosphodiesterase family.</text>
</comment>
<evidence type="ECO:0000256" key="6">
    <source>
        <dbReference type="ARBA" id="ARBA00022839"/>
    </source>
</evidence>
<evidence type="ECO:0000256" key="11">
    <source>
        <dbReference type="PIRSR" id="PIRSR610347-3"/>
    </source>
</evidence>
<dbReference type="GO" id="GO:0005634">
    <property type="term" value="C:nucleus"/>
    <property type="evidence" value="ECO:0007669"/>
    <property type="project" value="UniProtKB-SubCell"/>
</dbReference>
<keyword evidence="8" id="KW-0539">Nucleus</keyword>
<evidence type="ECO:0000256" key="1">
    <source>
        <dbReference type="ARBA" id="ARBA00004123"/>
    </source>
</evidence>
<dbReference type="EMBL" id="JALLPJ020000888">
    <property type="protein sequence ID" value="KAL3780508.1"/>
    <property type="molecule type" value="Genomic_DNA"/>
</dbReference>
<evidence type="ECO:0000256" key="3">
    <source>
        <dbReference type="ARBA" id="ARBA00022722"/>
    </source>
</evidence>
<feature type="compositionally biased region" description="Basic and acidic residues" evidence="12">
    <location>
        <begin position="313"/>
        <end position="323"/>
    </location>
</feature>
<keyword evidence="6" id="KW-0269">Exonuclease</keyword>
<feature type="compositionally biased region" description="Polar residues" evidence="12">
    <location>
        <begin position="228"/>
        <end position="255"/>
    </location>
</feature>
<feature type="active site" description="Nucleophile" evidence="9">
    <location>
        <position position="594"/>
    </location>
</feature>
<dbReference type="Proteomes" id="UP001530400">
    <property type="component" value="Unassembled WGS sequence"/>
</dbReference>
<feature type="region of interest" description="Disordered" evidence="12">
    <location>
        <begin position="228"/>
        <end position="256"/>
    </location>
</feature>
<evidence type="ECO:0000256" key="9">
    <source>
        <dbReference type="PIRSR" id="PIRSR610347-1"/>
    </source>
</evidence>
<dbReference type="AlphaFoldDB" id="A0ABD3NXV3"/>
<dbReference type="Gene3D" id="3.30.870.10">
    <property type="entry name" value="Endonuclease Chain A"/>
    <property type="match status" value="2"/>
</dbReference>
<reference evidence="13 14" key="1">
    <citation type="submission" date="2024-10" db="EMBL/GenBank/DDBJ databases">
        <title>Updated reference genomes for cyclostephanoid diatoms.</title>
        <authorList>
            <person name="Roberts W.R."/>
            <person name="Alverson A.J."/>
        </authorList>
    </citation>
    <scope>NUCLEOTIDE SEQUENCE [LARGE SCALE GENOMIC DNA]</scope>
    <source>
        <strain evidence="13 14">AJA010-31</strain>
    </source>
</reference>
<feature type="region of interest" description="Disordered" evidence="12">
    <location>
        <begin position="395"/>
        <end position="417"/>
    </location>
</feature>
<feature type="compositionally biased region" description="Polar residues" evidence="12">
    <location>
        <begin position="298"/>
        <end position="308"/>
    </location>
</feature>
<organism evidence="13 14">
    <name type="scientific">Cyclotella atomus</name>
    <dbReference type="NCBI Taxonomy" id="382360"/>
    <lineage>
        <taxon>Eukaryota</taxon>
        <taxon>Sar</taxon>
        <taxon>Stramenopiles</taxon>
        <taxon>Ochrophyta</taxon>
        <taxon>Bacillariophyta</taxon>
        <taxon>Coscinodiscophyceae</taxon>
        <taxon>Thalassiosirophycidae</taxon>
        <taxon>Stephanodiscales</taxon>
        <taxon>Stephanodiscaceae</taxon>
        <taxon>Cyclotella</taxon>
    </lineage>
</organism>
<evidence type="ECO:0000313" key="13">
    <source>
        <dbReference type="EMBL" id="KAL3780508.1"/>
    </source>
</evidence>
<evidence type="ECO:0000256" key="10">
    <source>
        <dbReference type="PIRSR" id="PIRSR610347-2"/>
    </source>
</evidence>
<feature type="region of interest" description="Disordered" evidence="12">
    <location>
        <begin position="288"/>
        <end position="375"/>
    </location>
</feature>
<feature type="compositionally biased region" description="Polar residues" evidence="12">
    <location>
        <begin position="401"/>
        <end position="417"/>
    </location>
</feature>
<dbReference type="InterPro" id="IPR010347">
    <property type="entry name" value="Tdp1"/>
</dbReference>
<dbReference type="Pfam" id="PF06087">
    <property type="entry name" value="Tyr-DNA_phospho"/>
    <property type="match status" value="1"/>
</dbReference>
<dbReference type="GO" id="GO:0006281">
    <property type="term" value="P:DNA repair"/>
    <property type="evidence" value="ECO:0007669"/>
    <property type="project" value="UniProtKB-KW"/>
</dbReference>
<feature type="compositionally biased region" description="Basic and acidic residues" evidence="12">
    <location>
        <begin position="341"/>
        <end position="354"/>
    </location>
</feature>
<dbReference type="SUPFAM" id="SSF56024">
    <property type="entry name" value="Phospholipase D/nuclease"/>
    <property type="match status" value="2"/>
</dbReference>